<gene>
    <name evidence="2" type="ORF">SteCoe_12027</name>
</gene>
<dbReference type="AlphaFoldDB" id="A0A1R2CBR6"/>
<sequence>MKNQNKDTMTKMLTERSSRSNERSNKKNDSTGTVINNPKISDTLNTNILSLRLRSYPYKRAESELRQILNRSSVSKERTESIHKSKSISRNSNIGSLKKTYKKLDSALYNKDANIIIDEYRNISKPEVWESVLDNLRANPKQLLELIPISLTTKNSTSDKKSAKTWNRENAGKKLTSRGNIFIPTVKITDSMNCTPDIVETLKEHADNMTEDWARSLLHHNIKQNNGEMNYIGGFKENELNEMLKNIPSNKDVLATSLDSLFITLEHLLMELLGTKQDFMRFKEVYNIPLPSIIRSLAVRCIDLFTLRNRTKEIIEKIIIREKLMKRLVKGDKKGIIEIHKISNFLREKIKGWLKDKCVPFKEFLFKGRNYIEKMEQDLVVLQEALNPLII</sequence>
<evidence type="ECO:0000256" key="1">
    <source>
        <dbReference type="SAM" id="MobiDB-lite"/>
    </source>
</evidence>
<reference evidence="2 3" key="1">
    <citation type="submission" date="2016-11" db="EMBL/GenBank/DDBJ databases">
        <title>The macronuclear genome of Stentor coeruleus: a giant cell with tiny introns.</title>
        <authorList>
            <person name="Slabodnick M."/>
            <person name="Ruby J.G."/>
            <person name="Reiff S.B."/>
            <person name="Swart E.C."/>
            <person name="Gosai S."/>
            <person name="Prabakaran S."/>
            <person name="Witkowska E."/>
            <person name="Larue G.E."/>
            <person name="Fisher S."/>
            <person name="Freeman R.M."/>
            <person name="Gunawardena J."/>
            <person name="Chu W."/>
            <person name="Stover N.A."/>
            <person name="Gregory B.D."/>
            <person name="Nowacki M."/>
            <person name="Derisi J."/>
            <person name="Roy S.W."/>
            <person name="Marshall W.F."/>
            <person name="Sood P."/>
        </authorList>
    </citation>
    <scope>NUCLEOTIDE SEQUENCE [LARGE SCALE GENOMIC DNA]</scope>
    <source>
        <strain evidence="2">WM001</strain>
    </source>
</reference>
<comment type="caution">
    <text evidence="2">The sequence shown here is derived from an EMBL/GenBank/DDBJ whole genome shotgun (WGS) entry which is preliminary data.</text>
</comment>
<proteinExistence type="predicted"/>
<feature type="compositionally biased region" description="Basic and acidic residues" evidence="1">
    <location>
        <begin position="1"/>
        <end position="29"/>
    </location>
</feature>
<dbReference type="Proteomes" id="UP000187209">
    <property type="component" value="Unassembled WGS sequence"/>
</dbReference>
<dbReference type="OrthoDB" id="324352at2759"/>
<dbReference type="EMBL" id="MPUH01000205">
    <property type="protein sequence ID" value="OMJ86447.1"/>
    <property type="molecule type" value="Genomic_DNA"/>
</dbReference>
<accession>A0A1R2CBR6</accession>
<organism evidence="2 3">
    <name type="scientific">Stentor coeruleus</name>
    <dbReference type="NCBI Taxonomy" id="5963"/>
    <lineage>
        <taxon>Eukaryota</taxon>
        <taxon>Sar</taxon>
        <taxon>Alveolata</taxon>
        <taxon>Ciliophora</taxon>
        <taxon>Postciliodesmatophora</taxon>
        <taxon>Heterotrichea</taxon>
        <taxon>Heterotrichida</taxon>
        <taxon>Stentoridae</taxon>
        <taxon>Stentor</taxon>
    </lineage>
</organism>
<keyword evidence="3" id="KW-1185">Reference proteome</keyword>
<evidence type="ECO:0000313" key="3">
    <source>
        <dbReference type="Proteomes" id="UP000187209"/>
    </source>
</evidence>
<feature type="region of interest" description="Disordered" evidence="1">
    <location>
        <begin position="1"/>
        <end position="38"/>
    </location>
</feature>
<evidence type="ECO:0000313" key="2">
    <source>
        <dbReference type="EMBL" id="OMJ86447.1"/>
    </source>
</evidence>
<protein>
    <submittedName>
        <fullName evidence="2">Uncharacterized protein</fullName>
    </submittedName>
</protein>
<name>A0A1R2CBR6_9CILI</name>